<accession>A0AAV3RT74</accession>
<reference evidence="1 2" key="1">
    <citation type="submission" date="2024-01" db="EMBL/GenBank/DDBJ databases">
        <title>The complete chloroplast genome sequence of Lithospermum erythrorhizon: insights into the phylogenetic relationship among Boraginaceae species and the maternal lineages of purple gromwells.</title>
        <authorList>
            <person name="Okada T."/>
            <person name="Watanabe K."/>
        </authorList>
    </citation>
    <scope>NUCLEOTIDE SEQUENCE [LARGE SCALE GENOMIC DNA]</scope>
</reference>
<dbReference type="Proteomes" id="UP001454036">
    <property type="component" value="Unassembled WGS sequence"/>
</dbReference>
<evidence type="ECO:0000313" key="2">
    <source>
        <dbReference type="Proteomes" id="UP001454036"/>
    </source>
</evidence>
<dbReference type="EMBL" id="BAABME010011990">
    <property type="protein sequence ID" value="GAA0184567.1"/>
    <property type="molecule type" value="Genomic_DNA"/>
</dbReference>
<evidence type="ECO:0000313" key="1">
    <source>
        <dbReference type="EMBL" id="GAA0184567.1"/>
    </source>
</evidence>
<dbReference type="AlphaFoldDB" id="A0AAV3RT74"/>
<sequence length="203" mass="22834">MADYHSKVDTSRPIRSVKEALAIFGEKVLVGETYEPKQSISPDRESTYYSPGSQRYTCGDDHIFDDALKKLEAELWETKMELTMLGGRESETEEAVFSSNGKLQKNMSSLALDNADAAAKASAMENSEEDIRDFLERTRSSAHAVSIGEKEDLLDSKKKKKNVMKKHIILLVGNLFPRKKRSSTTNLRIEDKTAAFHPTTKKE</sequence>
<protein>
    <submittedName>
        <fullName evidence="1">Uncharacterized protein</fullName>
    </submittedName>
</protein>
<comment type="caution">
    <text evidence="1">The sequence shown here is derived from an EMBL/GenBank/DDBJ whole genome shotgun (WGS) entry which is preliminary data.</text>
</comment>
<organism evidence="1 2">
    <name type="scientific">Lithospermum erythrorhizon</name>
    <name type="common">Purple gromwell</name>
    <name type="synonym">Lithospermum officinale var. erythrorhizon</name>
    <dbReference type="NCBI Taxonomy" id="34254"/>
    <lineage>
        <taxon>Eukaryota</taxon>
        <taxon>Viridiplantae</taxon>
        <taxon>Streptophyta</taxon>
        <taxon>Embryophyta</taxon>
        <taxon>Tracheophyta</taxon>
        <taxon>Spermatophyta</taxon>
        <taxon>Magnoliopsida</taxon>
        <taxon>eudicotyledons</taxon>
        <taxon>Gunneridae</taxon>
        <taxon>Pentapetalae</taxon>
        <taxon>asterids</taxon>
        <taxon>lamiids</taxon>
        <taxon>Boraginales</taxon>
        <taxon>Boraginaceae</taxon>
        <taxon>Boraginoideae</taxon>
        <taxon>Lithospermeae</taxon>
        <taxon>Lithospermum</taxon>
    </lineage>
</organism>
<name>A0AAV3RT74_LITER</name>
<proteinExistence type="predicted"/>
<gene>
    <name evidence="1" type="ORF">LIER_31855</name>
</gene>
<keyword evidence="2" id="KW-1185">Reference proteome</keyword>